<evidence type="ECO:0000313" key="2">
    <source>
        <dbReference type="Proteomes" id="UP000225277"/>
    </source>
</evidence>
<name>A0A2D3V8K3_9PEZI</name>
<proteinExistence type="predicted"/>
<gene>
    <name evidence="1" type="ORF">RCC_10056</name>
</gene>
<evidence type="ECO:0000313" key="1">
    <source>
        <dbReference type="EMBL" id="CZT24333.1"/>
    </source>
</evidence>
<dbReference type="GeneID" id="35605107"/>
<dbReference type="OrthoDB" id="3827811at2759"/>
<dbReference type="RefSeq" id="XP_023631057.1">
    <property type="nucleotide sequence ID" value="XM_023775289.1"/>
</dbReference>
<keyword evidence="2" id="KW-1185">Reference proteome</keyword>
<dbReference type="Proteomes" id="UP000225277">
    <property type="component" value="Unassembled WGS sequence"/>
</dbReference>
<dbReference type="AlphaFoldDB" id="A0A2D3V8K3"/>
<protein>
    <submittedName>
        <fullName evidence="1">Uncharacterized protein</fullName>
    </submittedName>
</protein>
<sequence>MKVRDKMLEGPEHVTVWDDGVKAAMVEKWDRDLGAIEKALGVRWVGKHQHVRRDAGDIIGKDGDADGHHELFMDQEEALEKLGADGWKLDEEYGFPYGDIVSDGERELHEAVEVVS</sequence>
<dbReference type="EMBL" id="FJUY01000020">
    <property type="protein sequence ID" value="CZT24333.1"/>
    <property type="molecule type" value="Genomic_DNA"/>
</dbReference>
<accession>A0A2D3V8K3</accession>
<organism evidence="1 2">
    <name type="scientific">Ramularia collo-cygni</name>
    <dbReference type="NCBI Taxonomy" id="112498"/>
    <lineage>
        <taxon>Eukaryota</taxon>
        <taxon>Fungi</taxon>
        <taxon>Dikarya</taxon>
        <taxon>Ascomycota</taxon>
        <taxon>Pezizomycotina</taxon>
        <taxon>Dothideomycetes</taxon>
        <taxon>Dothideomycetidae</taxon>
        <taxon>Mycosphaerellales</taxon>
        <taxon>Mycosphaerellaceae</taxon>
        <taxon>Ramularia</taxon>
    </lineage>
</organism>
<reference evidence="1 2" key="1">
    <citation type="submission" date="2016-03" db="EMBL/GenBank/DDBJ databases">
        <authorList>
            <person name="Ploux O."/>
        </authorList>
    </citation>
    <scope>NUCLEOTIDE SEQUENCE [LARGE SCALE GENOMIC DNA]</scope>
    <source>
        <strain evidence="1 2">URUG2</strain>
    </source>
</reference>